<dbReference type="GO" id="GO:0015344">
    <property type="term" value="F:siderophore uptake transmembrane transporter activity"/>
    <property type="evidence" value="ECO:0007669"/>
    <property type="project" value="TreeGrafter"/>
</dbReference>
<keyword evidence="3 8" id="KW-1134">Transmembrane beta strand</keyword>
<dbReference type="InterPro" id="IPR008969">
    <property type="entry name" value="CarboxyPept-like_regulatory"/>
</dbReference>
<sequence>MRKYLKYLVLLLLCIDLASARVFAQNGPILTGKDAPAEADCGITLSGKVTDHEDRSPLIGATVVLEGTPHTSITDTDGHYHFHGLCPGTYRIVVSYIGYNPERLEKSVRAPEVINFRLHPDALQLHSVEVRIAKQREQIPQATSHLSGQELRQTHGQSLAQSLERMTGVTSIQTGPSIAKPVIHGMHSNRVLVMNNGVRHEAQQWGSEHAPEIDPFVASELTVVKGAAGVRYGADAIGGVILVEPKPLRDSAGTSAELNLVGVSHNRQGVLSGMVESNPAGIPSLSLRLQGTLKKAGNSKTPDYYLANTGYQEQNFSAAAGWTRQKFGVDAFFSRFDTRLGVFSASHVGNLTDIRTALQRERPEPEADFTYDIGVPYQNVTHDMMRLHGFYRTGPASRLLFTYARQYNQREEYDAHGDSSRPGLRFEITTHSSEVVWEHPLIKNLKGSIGATYQYQFNRYEGRFFVPFFQSHTGGLFWIENWEKGKWHVEAGLRYDYRYLQAKMFRKDTPEKTGQSELDNELLTPTHRFQNLSGTLGAIYHFGPHLDLNLNASTAWRSPTTSELYSNGIHHGTGTYEYGNANLGVERAYNFMATLAYVQNKRLNGEISVYHNFIDNYIYQEPDTVPTLTIRGAFLTARQKQTNATFSGVDVSASYQLTDHLLFATKASLVRAYNRTADEYLIWIPSDRYENSLRYSVERLGAQGVFVQNFISISGLAVPRQRHIPGNYLARDYAMPPAGYFLLNAEAGTTLQLGKQQIEVGLIGRNLLNTAYRDYLNRFRYYADEIGRSITLRVSIPLNF</sequence>
<dbReference type="Pfam" id="PF07715">
    <property type="entry name" value="Plug"/>
    <property type="match status" value="1"/>
</dbReference>
<dbReference type="InterPro" id="IPR039426">
    <property type="entry name" value="TonB-dep_rcpt-like"/>
</dbReference>
<comment type="caution">
    <text evidence="13">The sequence shown here is derived from an EMBL/GenBank/DDBJ whole genome shotgun (WGS) entry which is preliminary data.</text>
</comment>
<dbReference type="PANTHER" id="PTHR30069:SF40">
    <property type="entry name" value="TONB-DEPENDENT RECEPTOR NMB0964-RELATED"/>
    <property type="match status" value="1"/>
</dbReference>
<evidence type="ECO:0000256" key="7">
    <source>
        <dbReference type="ARBA" id="ARBA00023237"/>
    </source>
</evidence>
<keyword evidence="13" id="KW-0675">Receptor</keyword>
<keyword evidence="6 8" id="KW-0472">Membrane</keyword>
<proteinExistence type="inferred from homology"/>
<feature type="domain" description="TonB-dependent receptor plug" evidence="12">
    <location>
        <begin position="137"/>
        <end position="240"/>
    </location>
</feature>
<accession>A0A3M9MES6</accession>
<keyword evidence="2 8" id="KW-0813">Transport</keyword>
<keyword evidence="14" id="KW-1185">Reference proteome</keyword>
<name>A0A3M9MES6_9BACT</name>
<dbReference type="InterPro" id="IPR037066">
    <property type="entry name" value="Plug_dom_sf"/>
</dbReference>
<dbReference type="PROSITE" id="PS52016">
    <property type="entry name" value="TONB_DEPENDENT_REC_3"/>
    <property type="match status" value="1"/>
</dbReference>
<dbReference type="SUPFAM" id="SSF49464">
    <property type="entry name" value="Carboxypeptidase regulatory domain-like"/>
    <property type="match status" value="1"/>
</dbReference>
<dbReference type="Pfam" id="PF13715">
    <property type="entry name" value="CarbopepD_reg_2"/>
    <property type="match status" value="1"/>
</dbReference>
<feature type="chain" id="PRO_5018232774" evidence="10">
    <location>
        <begin position="25"/>
        <end position="800"/>
    </location>
</feature>
<dbReference type="PANTHER" id="PTHR30069">
    <property type="entry name" value="TONB-DEPENDENT OUTER MEMBRANE RECEPTOR"/>
    <property type="match status" value="1"/>
</dbReference>
<dbReference type="Proteomes" id="UP000272117">
    <property type="component" value="Unassembled WGS sequence"/>
</dbReference>
<reference evidence="13 14" key="1">
    <citation type="submission" date="2018-11" db="EMBL/GenBank/DDBJ databases">
        <title>Rufibacter latericius sp. nov., isolated from water in Baiyang Lake.</title>
        <authorList>
            <person name="Yang Y."/>
        </authorList>
    </citation>
    <scope>NUCLEOTIDE SEQUENCE [LARGE SCALE GENOMIC DNA]</scope>
    <source>
        <strain evidence="13 14">R-22-1c-1</strain>
    </source>
</reference>
<evidence type="ECO:0000256" key="6">
    <source>
        <dbReference type="ARBA" id="ARBA00023136"/>
    </source>
</evidence>
<evidence type="ECO:0000259" key="12">
    <source>
        <dbReference type="Pfam" id="PF07715"/>
    </source>
</evidence>
<feature type="signal peptide" evidence="10">
    <location>
        <begin position="1"/>
        <end position="24"/>
    </location>
</feature>
<dbReference type="OrthoDB" id="9795928at2"/>
<evidence type="ECO:0000256" key="8">
    <source>
        <dbReference type="PROSITE-ProRule" id="PRU01360"/>
    </source>
</evidence>
<keyword evidence="5 9" id="KW-0798">TonB box</keyword>
<comment type="subcellular location">
    <subcellularLocation>
        <location evidence="1 8">Cell outer membrane</location>
        <topology evidence="1 8">Multi-pass membrane protein</topology>
    </subcellularLocation>
</comment>
<evidence type="ECO:0000256" key="4">
    <source>
        <dbReference type="ARBA" id="ARBA00022692"/>
    </source>
</evidence>
<evidence type="ECO:0000256" key="5">
    <source>
        <dbReference type="ARBA" id="ARBA00023077"/>
    </source>
</evidence>
<dbReference type="InterPro" id="IPR036942">
    <property type="entry name" value="Beta-barrel_TonB_sf"/>
</dbReference>
<protein>
    <submittedName>
        <fullName evidence="13">TonB-dependent receptor</fullName>
    </submittedName>
</protein>
<evidence type="ECO:0000256" key="9">
    <source>
        <dbReference type="RuleBase" id="RU003357"/>
    </source>
</evidence>
<dbReference type="GO" id="GO:0009279">
    <property type="term" value="C:cell outer membrane"/>
    <property type="evidence" value="ECO:0007669"/>
    <property type="project" value="UniProtKB-SubCell"/>
</dbReference>
<evidence type="ECO:0000313" key="13">
    <source>
        <dbReference type="EMBL" id="RNI23695.1"/>
    </source>
</evidence>
<dbReference type="Gene3D" id="2.170.130.10">
    <property type="entry name" value="TonB-dependent receptor, plug domain"/>
    <property type="match status" value="1"/>
</dbReference>
<evidence type="ECO:0000256" key="1">
    <source>
        <dbReference type="ARBA" id="ARBA00004571"/>
    </source>
</evidence>
<evidence type="ECO:0000259" key="11">
    <source>
        <dbReference type="Pfam" id="PF00593"/>
    </source>
</evidence>
<gene>
    <name evidence="13" type="ORF">EFB08_19420</name>
</gene>
<dbReference type="SUPFAM" id="SSF56935">
    <property type="entry name" value="Porins"/>
    <property type="match status" value="1"/>
</dbReference>
<dbReference type="GO" id="GO:0044718">
    <property type="term" value="P:siderophore transmembrane transport"/>
    <property type="evidence" value="ECO:0007669"/>
    <property type="project" value="TreeGrafter"/>
</dbReference>
<dbReference type="InterPro" id="IPR012910">
    <property type="entry name" value="Plug_dom"/>
</dbReference>
<keyword evidence="4 8" id="KW-0812">Transmembrane</keyword>
<dbReference type="AlphaFoldDB" id="A0A3M9MES6"/>
<dbReference type="Gene3D" id="2.40.170.20">
    <property type="entry name" value="TonB-dependent receptor, beta-barrel domain"/>
    <property type="match status" value="1"/>
</dbReference>
<keyword evidence="7 8" id="KW-0998">Cell outer membrane</keyword>
<dbReference type="EMBL" id="RJJD01000015">
    <property type="protein sequence ID" value="RNI23695.1"/>
    <property type="molecule type" value="Genomic_DNA"/>
</dbReference>
<dbReference type="Pfam" id="PF00593">
    <property type="entry name" value="TonB_dep_Rec_b-barrel"/>
    <property type="match status" value="1"/>
</dbReference>
<feature type="domain" description="TonB-dependent receptor-like beta-barrel" evidence="11">
    <location>
        <begin position="306"/>
        <end position="756"/>
    </location>
</feature>
<keyword evidence="10" id="KW-0732">Signal</keyword>
<evidence type="ECO:0000313" key="14">
    <source>
        <dbReference type="Proteomes" id="UP000272117"/>
    </source>
</evidence>
<dbReference type="InterPro" id="IPR000531">
    <property type="entry name" value="Beta-barrel_TonB"/>
</dbReference>
<evidence type="ECO:0000256" key="3">
    <source>
        <dbReference type="ARBA" id="ARBA00022452"/>
    </source>
</evidence>
<evidence type="ECO:0000256" key="2">
    <source>
        <dbReference type="ARBA" id="ARBA00022448"/>
    </source>
</evidence>
<evidence type="ECO:0000256" key="10">
    <source>
        <dbReference type="SAM" id="SignalP"/>
    </source>
</evidence>
<organism evidence="13 14">
    <name type="scientific">Rufibacter latericius</name>
    <dbReference type="NCBI Taxonomy" id="2487040"/>
    <lineage>
        <taxon>Bacteria</taxon>
        <taxon>Pseudomonadati</taxon>
        <taxon>Bacteroidota</taxon>
        <taxon>Cytophagia</taxon>
        <taxon>Cytophagales</taxon>
        <taxon>Hymenobacteraceae</taxon>
        <taxon>Rufibacter</taxon>
    </lineage>
</organism>
<dbReference type="Gene3D" id="2.60.40.1120">
    <property type="entry name" value="Carboxypeptidase-like, regulatory domain"/>
    <property type="match status" value="1"/>
</dbReference>
<comment type="similarity">
    <text evidence="8 9">Belongs to the TonB-dependent receptor family.</text>
</comment>